<feature type="region of interest" description="Disordered" evidence="9">
    <location>
        <begin position="761"/>
        <end position="787"/>
    </location>
</feature>
<feature type="compositionally biased region" description="Polar residues" evidence="9">
    <location>
        <begin position="1462"/>
        <end position="1486"/>
    </location>
</feature>
<feature type="region of interest" description="Disordered" evidence="9">
    <location>
        <begin position="1523"/>
        <end position="1550"/>
    </location>
</feature>
<accession>A0AAE1AZI3</accession>
<keyword evidence="7" id="KW-0539">Nucleus</keyword>
<feature type="region of interest" description="Disordered" evidence="9">
    <location>
        <begin position="1570"/>
        <end position="1706"/>
    </location>
</feature>
<feature type="compositionally biased region" description="Low complexity" evidence="9">
    <location>
        <begin position="1372"/>
        <end position="1387"/>
    </location>
</feature>
<dbReference type="Proteomes" id="UP001283361">
    <property type="component" value="Unassembled WGS sequence"/>
</dbReference>
<dbReference type="GO" id="GO:0045944">
    <property type="term" value="P:positive regulation of transcription by RNA polymerase II"/>
    <property type="evidence" value="ECO:0007669"/>
    <property type="project" value="UniProtKB-ARBA"/>
</dbReference>
<feature type="compositionally biased region" description="Basic and acidic residues" evidence="9">
    <location>
        <begin position="1168"/>
        <end position="1179"/>
    </location>
</feature>
<keyword evidence="4" id="KW-0805">Transcription regulation</keyword>
<dbReference type="Pfam" id="PF10744">
    <property type="entry name" value="Med1"/>
    <property type="match status" value="1"/>
</dbReference>
<evidence type="ECO:0000256" key="3">
    <source>
        <dbReference type="ARBA" id="ARBA00020612"/>
    </source>
</evidence>
<feature type="region of interest" description="Disordered" evidence="9">
    <location>
        <begin position="2021"/>
        <end position="2073"/>
    </location>
</feature>
<keyword evidence="6" id="KW-0804">Transcription</keyword>
<feature type="compositionally biased region" description="Polar residues" evidence="9">
    <location>
        <begin position="1225"/>
        <end position="1234"/>
    </location>
</feature>
<keyword evidence="5" id="KW-0010">Activator</keyword>
<feature type="compositionally biased region" description="Polar residues" evidence="9">
    <location>
        <begin position="1150"/>
        <end position="1167"/>
    </location>
</feature>
<name>A0AAE1AZI3_9GAST</name>
<comment type="caution">
    <text evidence="11">The sequence shown here is derived from an EMBL/GenBank/DDBJ whole genome shotgun (WGS) entry which is preliminary data.</text>
</comment>
<feature type="region of interest" description="Disordered" evidence="9">
    <location>
        <begin position="868"/>
        <end position="888"/>
    </location>
</feature>
<evidence type="ECO:0000256" key="4">
    <source>
        <dbReference type="ARBA" id="ARBA00023015"/>
    </source>
</evidence>
<feature type="compositionally biased region" description="Low complexity" evidence="9">
    <location>
        <begin position="2214"/>
        <end position="2223"/>
    </location>
</feature>
<feature type="compositionally biased region" description="Low complexity" evidence="9">
    <location>
        <begin position="1319"/>
        <end position="1345"/>
    </location>
</feature>
<evidence type="ECO:0000256" key="1">
    <source>
        <dbReference type="ARBA" id="ARBA00004123"/>
    </source>
</evidence>
<proteinExistence type="inferred from homology"/>
<feature type="region of interest" description="Disordered" evidence="9">
    <location>
        <begin position="1365"/>
        <end position="1422"/>
    </location>
</feature>
<feature type="compositionally biased region" description="Polar residues" evidence="9">
    <location>
        <begin position="2172"/>
        <end position="2191"/>
    </location>
</feature>
<feature type="compositionally biased region" description="Basic and acidic residues" evidence="9">
    <location>
        <begin position="2114"/>
        <end position="2142"/>
    </location>
</feature>
<feature type="compositionally biased region" description="Polar residues" evidence="9">
    <location>
        <begin position="1256"/>
        <end position="1271"/>
    </location>
</feature>
<dbReference type="EMBL" id="JAWDGP010000875">
    <property type="protein sequence ID" value="KAK3796525.1"/>
    <property type="molecule type" value="Genomic_DNA"/>
</dbReference>
<evidence type="ECO:0000256" key="9">
    <source>
        <dbReference type="SAM" id="MobiDB-lite"/>
    </source>
</evidence>
<feature type="compositionally biased region" description="Pro residues" evidence="9">
    <location>
        <begin position="558"/>
        <end position="575"/>
    </location>
</feature>
<feature type="compositionally biased region" description="Polar residues" evidence="9">
    <location>
        <begin position="721"/>
        <end position="732"/>
    </location>
</feature>
<evidence type="ECO:0000259" key="10">
    <source>
        <dbReference type="Pfam" id="PF10744"/>
    </source>
</evidence>
<feature type="compositionally biased region" description="Basic and acidic residues" evidence="9">
    <location>
        <begin position="1303"/>
        <end position="1317"/>
    </location>
</feature>
<feature type="compositionally biased region" description="Polar residues" evidence="9">
    <location>
        <begin position="2051"/>
        <end position="2072"/>
    </location>
</feature>
<feature type="compositionally biased region" description="Polar residues" evidence="9">
    <location>
        <begin position="1570"/>
        <end position="1588"/>
    </location>
</feature>
<feature type="region of interest" description="Disordered" evidence="9">
    <location>
        <begin position="1207"/>
        <end position="1241"/>
    </location>
</feature>
<dbReference type="InterPro" id="IPR019680">
    <property type="entry name" value="Mediator_Med1"/>
</dbReference>
<evidence type="ECO:0000313" key="11">
    <source>
        <dbReference type="EMBL" id="KAK3796525.1"/>
    </source>
</evidence>
<feature type="compositionally biased region" description="Basic and acidic residues" evidence="9">
    <location>
        <begin position="1073"/>
        <end position="1083"/>
    </location>
</feature>
<protein>
    <recommendedName>
        <fullName evidence="3">Mediator of RNA polymerase II transcription subunit 1</fullName>
    </recommendedName>
    <alternativeName>
        <fullName evidence="8">Mediator complex subunit 1</fullName>
    </alternativeName>
</protein>
<reference evidence="11" key="1">
    <citation type="journal article" date="2023" name="G3 (Bethesda)">
        <title>A reference genome for the long-term kleptoplast-retaining sea slug Elysia crispata morphotype clarki.</title>
        <authorList>
            <person name="Eastman K.E."/>
            <person name="Pendleton A.L."/>
            <person name="Shaikh M.A."/>
            <person name="Suttiyut T."/>
            <person name="Ogas R."/>
            <person name="Tomko P."/>
            <person name="Gavelis G."/>
            <person name="Widhalm J.R."/>
            <person name="Wisecaver J.H."/>
        </authorList>
    </citation>
    <scope>NUCLEOTIDE SEQUENCE</scope>
    <source>
        <strain evidence="11">ECLA1</strain>
    </source>
</reference>
<dbReference type="InterPro" id="IPR051999">
    <property type="entry name" value="Mediator_complex_subunit_1"/>
</dbReference>
<comment type="similarity">
    <text evidence="2">Belongs to the Mediator complex subunit 1 family.</text>
</comment>
<feature type="compositionally biased region" description="Polar residues" evidence="9">
    <location>
        <begin position="778"/>
        <end position="787"/>
    </location>
</feature>
<evidence type="ECO:0000256" key="8">
    <source>
        <dbReference type="ARBA" id="ARBA00031254"/>
    </source>
</evidence>
<evidence type="ECO:0000256" key="6">
    <source>
        <dbReference type="ARBA" id="ARBA00023163"/>
    </source>
</evidence>
<comment type="subcellular location">
    <subcellularLocation>
        <location evidence="1">Nucleus</location>
    </subcellularLocation>
</comment>
<feature type="compositionally biased region" description="Polar residues" evidence="9">
    <location>
        <begin position="583"/>
        <end position="596"/>
    </location>
</feature>
<keyword evidence="12" id="KW-1185">Reference proteome</keyword>
<organism evidence="11 12">
    <name type="scientific">Elysia crispata</name>
    <name type="common">lettuce slug</name>
    <dbReference type="NCBI Taxonomy" id="231223"/>
    <lineage>
        <taxon>Eukaryota</taxon>
        <taxon>Metazoa</taxon>
        <taxon>Spiralia</taxon>
        <taxon>Lophotrochozoa</taxon>
        <taxon>Mollusca</taxon>
        <taxon>Gastropoda</taxon>
        <taxon>Heterobranchia</taxon>
        <taxon>Euthyneura</taxon>
        <taxon>Panpulmonata</taxon>
        <taxon>Sacoglossa</taxon>
        <taxon>Placobranchoidea</taxon>
        <taxon>Plakobranchidae</taxon>
        <taxon>Elysia</taxon>
    </lineage>
</organism>
<feature type="region of interest" description="Disordered" evidence="9">
    <location>
        <begin position="1150"/>
        <end position="1179"/>
    </location>
</feature>
<evidence type="ECO:0000256" key="5">
    <source>
        <dbReference type="ARBA" id="ARBA00023159"/>
    </source>
</evidence>
<feature type="region of interest" description="Disordered" evidence="9">
    <location>
        <begin position="678"/>
        <end position="732"/>
    </location>
</feature>
<dbReference type="GO" id="GO:0016592">
    <property type="term" value="C:mediator complex"/>
    <property type="evidence" value="ECO:0007669"/>
    <property type="project" value="InterPro"/>
</dbReference>
<feature type="region of interest" description="Disordered" evidence="9">
    <location>
        <begin position="1256"/>
        <end position="1345"/>
    </location>
</feature>
<feature type="compositionally biased region" description="Low complexity" evidence="9">
    <location>
        <begin position="2025"/>
        <end position="2041"/>
    </location>
</feature>
<feature type="compositionally biased region" description="Polar residues" evidence="9">
    <location>
        <begin position="1060"/>
        <end position="1069"/>
    </location>
</feature>
<feature type="compositionally biased region" description="Polar residues" evidence="9">
    <location>
        <begin position="1523"/>
        <end position="1539"/>
    </location>
</feature>
<feature type="region of interest" description="Disordered" evidence="9">
    <location>
        <begin position="2114"/>
        <end position="2274"/>
    </location>
</feature>
<dbReference type="GO" id="GO:0003712">
    <property type="term" value="F:transcription coregulator activity"/>
    <property type="evidence" value="ECO:0007669"/>
    <property type="project" value="InterPro"/>
</dbReference>
<dbReference type="PANTHER" id="PTHR12881">
    <property type="entry name" value="MEDIATOR OF RNA POLYMERASE II TRANSCRIPTION SUBUNIT 1"/>
    <property type="match status" value="1"/>
</dbReference>
<gene>
    <name evidence="11" type="ORF">RRG08_003244</name>
</gene>
<evidence type="ECO:0000256" key="2">
    <source>
        <dbReference type="ARBA" id="ARBA00006210"/>
    </source>
</evidence>
<feature type="region of interest" description="Disordered" evidence="9">
    <location>
        <begin position="547"/>
        <end position="599"/>
    </location>
</feature>
<evidence type="ECO:0000313" key="12">
    <source>
        <dbReference type="Proteomes" id="UP001283361"/>
    </source>
</evidence>
<feature type="compositionally biased region" description="Low complexity" evidence="9">
    <location>
        <begin position="1616"/>
        <end position="1687"/>
    </location>
</feature>
<feature type="compositionally biased region" description="Polar residues" evidence="9">
    <location>
        <begin position="1602"/>
        <end position="1615"/>
    </location>
</feature>
<feature type="compositionally biased region" description="Polar residues" evidence="9">
    <location>
        <begin position="1688"/>
        <end position="1706"/>
    </location>
</feature>
<feature type="region of interest" description="Disordered" evidence="9">
    <location>
        <begin position="1446"/>
        <end position="1501"/>
    </location>
</feature>
<feature type="domain" description="Mediator complex subunit Med1" evidence="10">
    <location>
        <begin position="71"/>
        <end position="428"/>
    </location>
</feature>
<sequence>MAAETGIPSVYLEHQLSHGRATKKTQGSLIDKLRHKTVHSHSWSDSIKSVCGAIVERKMQTDSTEPESVQGCLDTLQKAMKVISQQTLKERLDMIARQLGLSTQIQDMKISLGTDVFHVDVILGESGLVSSVKLINQGDVVDSPDLKDILRRGDFKEFIEHLQGLQSIYQVTNDEKLKSKAFLALQALEKDLNQLAQFQNSISGVANYIHKCPLGIMLPRLAGKPMKLIYFVSPYDLLDKKTLTAHPLTVEAITENFLGQSVTVCIEPVPESQPANKLQTMPLMNVSKTQDGKTLPSFSAVSNINSMMLPASFVLVLPQSIPISTQILQKITASTQLEIHKEAPKQGLRSLILESFSNGKVKDSRKLHVSLPDQQHIYFLDGLNGGTSDQQGVMVSRIPFTHPTHVPQILNLMRQQLLFNIIISSFIRTGKPQECEKSVVFEVTAVTLQQMTIVFEHPAYDSMITVDIDLTDITNLKCSVACTNSNENLCSDEEISRVFQRCMSIPIMLRWLICKGRGQLDKMKEDALAAERQEKALFLKEMQQRQAMMQPSVLPTKGRPPPQPPHPPPLPPPPSYSHLHHSTYLNQGHGSGNSDMNMVPVSLSDIRGVTSGLEDFVNMPESNGPHPSDGSALSLDTDKAHTPLLSNLLDGKIGKKNSAEVHDSPMLSLLLDDNTSVATTVTPMTTKPTPRSQNKKERKRRLQGDTAGPNPKHRLNDNDRINSPSDRLSSIGGSLELDMVPNLMDPGLPSSPSLIGPMTPVQGTHSHQHHLQQQQHSMPNHANKASRSQGNVIDLTEDVGESNLKKLADSVEHIMHTKDVKSEPDLSVLLNEAEAPNRIPNILQNSPSGSKNEHASTSLEGFLKGSGEVGRAKDFDPSDAAVPNNSTTSSKLSSLLLASTDSPSSVLSAPPHKTNSHFFSEKAFCAGGITNSLLMQDNKPCVRKGMLRQSSSMELPSEIQPGMTGIFERFDISRNQQNCKGDMSNSNLNPQLSEGKVSLKLKVGPLKQQNNVKQVTKLTSPVTESKEMHRKVNNIGTFDFKSDEDDDDTLALHDRPLYSASPTIPNSSTKQRHLSDSLVSKKSEKVKKKDKGSGNANKRKRDKEESKREKKRKKNEHHIQDSIYRTVENDGKADIKLKIKVISDKGDSFSEGNVQSYEISKKPSPTLSEKEMPSFKPESKEIIASVSDLNKDKDYLKSGFNSNKTAFTAKSMSHKGPSKSGSSKTVQGGNLSNKTDPKLSTKATIRLKPLTIPNASSTVNVSQSGSKTSVVSGVISKSDRRSSTTSTASSTTEKRLSSFGTSLERKSSSSNLIDRRNPSQLSAVSISSSASSHNSSSFTPSTTVSTSLTLSSILPNAPTTSRIASLPRIPKLSSSSSNTSLNRTSSLDPVSGASPTSAGTKSNNSYNTGPAGRGNISLGGSGVNSGNVGSRLPGNTNASFNYNRATGPGVGMGGVVRPGYGTTKTSGQGHRQGSPMANSGPASFNRAQGLRAHNPTGSFVPITNTNKQLGSVATNFNVKGNIGSTNHGSQNIAQRNFGNSGKKAGTVSNVSKSNVIPKSILVGSVNNLSSHRHANQNTHGSSGVRTPLSSSSNISRSPNPSTVTKSPSSGKSPNISTNSGRSPSLTSSSRSPSINNPNRSPNINKSPNINSSSGKSPSPNVNPSRSPNLNSSKSSSVISNAIRSSSNPSPTCKTVSNSTSKLHPNMTKTMANVNKIPGDGDVSKPIPIYVPQKSMNCSPKTTQVKSSSPKVVPALSSVTVSQHVNIKLASPAASTSPSTNKISYAAISDNALASQPSEPVQKLTTPQLPTTCSSVESQKSSVAAGSYKSSQQAFTQNSIVCGVSASDTPNGISCASSSTPTTPKSADGAKKFSFPASRGRKSSCSLSAIVDKLKHNAAGAGLDSTQNVSCHGENSVGKGLCVADKMKNKSSEMSSASSCVTDISKDNLVSSPKEIDVIKSAVVNSAVSLKPKSPTEKPALKSISTNNCEIKRHIQSEGNQIVHKSNEDIIKSVEISAPSGLQNVQTSSASPHSSSPLQSTTIPSSFVLPFQPQSSVSTTQNTSRAATLTSSPDADHQLFKVPIVKSYSELQEDEGNRAAECVTVGTSYKPSRVDLESTTKPGENHEIKVEGEKRTSGIEKRSIGLAKPLASPLSDISSPENGLIIDDEESPKGTSRASADLSTNVNPSKLSALQRALKLESTSTDRQLSKESGDSSSNNVDDSTPQASPKTVKPMCAKSPALSKTMPVVSTPKGSDSPCEIDDDLMDEALGFGS</sequence>
<feature type="compositionally biased region" description="Polar residues" evidence="9">
    <location>
        <begin position="1393"/>
        <end position="1408"/>
    </location>
</feature>
<feature type="region of interest" description="Disordered" evidence="9">
    <location>
        <begin position="1056"/>
        <end position="1121"/>
    </location>
</feature>
<feature type="compositionally biased region" description="Low complexity" evidence="9">
    <location>
        <begin position="1589"/>
        <end position="1601"/>
    </location>
</feature>
<evidence type="ECO:0000256" key="7">
    <source>
        <dbReference type="ARBA" id="ARBA00023242"/>
    </source>
</evidence>
<dbReference type="PANTHER" id="PTHR12881:SF10">
    <property type="entry name" value="MEDIATOR OF RNA POLYMERASE II TRANSCRIPTION SUBUNIT 1"/>
    <property type="match status" value="1"/>
</dbReference>
<feature type="compositionally biased region" description="Low complexity" evidence="9">
    <location>
        <begin position="679"/>
        <end position="690"/>
    </location>
</feature>